<comment type="subcellular location">
    <subcellularLocation>
        <location evidence="1">Nucleus</location>
    </subcellularLocation>
</comment>
<feature type="domain" description="C3H1-type" evidence="8">
    <location>
        <begin position="2"/>
        <end position="29"/>
    </location>
</feature>
<keyword evidence="4 6" id="KW-0862">Zinc</keyword>
<dbReference type="Pfam" id="PF18044">
    <property type="entry name" value="zf-CCCH_4"/>
    <property type="match status" value="1"/>
</dbReference>
<feature type="region of interest" description="Disordered" evidence="7">
    <location>
        <begin position="254"/>
        <end position="342"/>
    </location>
</feature>
<dbReference type="InterPro" id="IPR051767">
    <property type="entry name" value="Nucleoporin_NUP42"/>
</dbReference>
<keyword evidence="3 6" id="KW-0863">Zinc-finger</keyword>
<evidence type="ECO:0000256" key="7">
    <source>
        <dbReference type="SAM" id="MobiDB-lite"/>
    </source>
</evidence>
<evidence type="ECO:0000256" key="2">
    <source>
        <dbReference type="ARBA" id="ARBA00022723"/>
    </source>
</evidence>
<dbReference type="PANTHER" id="PTHR46527:SF1">
    <property type="entry name" value="NUCLEOPORIN NUP42"/>
    <property type="match status" value="1"/>
</dbReference>
<feature type="compositionally biased region" description="Polar residues" evidence="7">
    <location>
        <begin position="254"/>
        <end position="266"/>
    </location>
</feature>
<accession>A0A484NFL0</accession>
<keyword evidence="10" id="KW-1185">Reference proteome</keyword>
<feature type="region of interest" description="Disordered" evidence="7">
    <location>
        <begin position="34"/>
        <end position="123"/>
    </location>
</feature>
<dbReference type="GO" id="GO:0005634">
    <property type="term" value="C:nucleus"/>
    <property type="evidence" value="ECO:0007669"/>
    <property type="project" value="UniProtKB-SubCell"/>
</dbReference>
<dbReference type="PANTHER" id="PTHR46527">
    <property type="entry name" value="NUCLEOPORIN-LIKE PROTEIN 2"/>
    <property type="match status" value="1"/>
</dbReference>
<gene>
    <name evidence="9" type="ORF">CCAM_LOCUS41991</name>
</gene>
<evidence type="ECO:0000256" key="4">
    <source>
        <dbReference type="ARBA" id="ARBA00022833"/>
    </source>
</evidence>
<feature type="compositionally biased region" description="Polar residues" evidence="7">
    <location>
        <begin position="209"/>
        <end position="222"/>
    </location>
</feature>
<feature type="compositionally biased region" description="Polar residues" evidence="7">
    <location>
        <begin position="97"/>
        <end position="121"/>
    </location>
</feature>
<sequence>MPRKNELCRNFLSGSCRYGAHCKFLHATQQQSKPNVFGFGSQNGSQSQRTNFQQQQQSPPNPFGFGVQSNSQSRRDDNAGLKQSQYKPFENKWVRGSANNSAPSTRQPDNQQAAPTHTCTDPGSCKRQIVEDFQNEKPLWNLTCYGHLKNGPCDAFGDVSYEELRSAAYEDAKRGVNLQSIIERERSLIRSKLAEFDSLVHNHNHHSVPANSTSGSQSSLFGASQAVPTSAQSPPSASSFGQLGALLNTSGLSAPSNSISQQSNPFGQIPGANGLNNKMPFGNGGLFGSQVGAPSAQSPFTSSPTTLNNALTGDRNSSSTFSFPQLSGFNGQPAGNTGSMTQKVRADFEESIWAKEWKIGEIPEEAPPPEYVF</sequence>
<evidence type="ECO:0000256" key="1">
    <source>
        <dbReference type="ARBA" id="ARBA00004123"/>
    </source>
</evidence>
<dbReference type="PROSITE" id="PS50103">
    <property type="entry name" value="ZF_C3H1"/>
    <property type="match status" value="1"/>
</dbReference>
<dbReference type="Proteomes" id="UP000595140">
    <property type="component" value="Unassembled WGS sequence"/>
</dbReference>
<feature type="region of interest" description="Disordered" evidence="7">
    <location>
        <begin position="205"/>
        <end position="238"/>
    </location>
</feature>
<evidence type="ECO:0000313" key="10">
    <source>
        <dbReference type="Proteomes" id="UP000595140"/>
    </source>
</evidence>
<feature type="zinc finger region" description="C3H1-type" evidence="6">
    <location>
        <begin position="2"/>
        <end position="29"/>
    </location>
</feature>
<feature type="compositionally biased region" description="Low complexity" evidence="7">
    <location>
        <begin position="44"/>
        <end position="66"/>
    </location>
</feature>
<reference evidence="9 10" key="1">
    <citation type="submission" date="2018-04" db="EMBL/GenBank/DDBJ databases">
        <authorList>
            <person name="Vogel A."/>
        </authorList>
    </citation>
    <scope>NUCLEOTIDE SEQUENCE [LARGE SCALE GENOMIC DNA]</scope>
</reference>
<dbReference type="GO" id="GO:0008270">
    <property type="term" value="F:zinc ion binding"/>
    <property type="evidence" value="ECO:0007669"/>
    <property type="project" value="UniProtKB-KW"/>
</dbReference>
<feature type="compositionally biased region" description="Low complexity" evidence="7">
    <location>
        <begin position="223"/>
        <end position="238"/>
    </location>
</feature>
<dbReference type="AlphaFoldDB" id="A0A484NFL0"/>
<evidence type="ECO:0000256" key="6">
    <source>
        <dbReference type="PROSITE-ProRule" id="PRU00723"/>
    </source>
</evidence>
<proteinExistence type="predicted"/>
<dbReference type="OrthoDB" id="250836at2759"/>
<dbReference type="InterPro" id="IPR041367">
    <property type="entry name" value="Znf-CCCH_4"/>
</dbReference>
<evidence type="ECO:0000259" key="8">
    <source>
        <dbReference type="PROSITE" id="PS50103"/>
    </source>
</evidence>
<name>A0A484NFL0_9ASTE</name>
<organism evidence="9 10">
    <name type="scientific">Cuscuta campestris</name>
    <dbReference type="NCBI Taxonomy" id="132261"/>
    <lineage>
        <taxon>Eukaryota</taxon>
        <taxon>Viridiplantae</taxon>
        <taxon>Streptophyta</taxon>
        <taxon>Embryophyta</taxon>
        <taxon>Tracheophyta</taxon>
        <taxon>Spermatophyta</taxon>
        <taxon>Magnoliopsida</taxon>
        <taxon>eudicotyledons</taxon>
        <taxon>Gunneridae</taxon>
        <taxon>Pentapetalae</taxon>
        <taxon>asterids</taxon>
        <taxon>lamiids</taxon>
        <taxon>Solanales</taxon>
        <taxon>Convolvulaceae</taxon>
        <taxon>Cuscuteae</taxon>
        <taxon>Cuscuta</taxon>
        <taxon>Cuscuta subgen. Grammica</taxon>
        <taxon>Cuscuta sect. Cleistogrammica</taxon>
    </lineage>
</organism>
<evidence type="ECO:0000313" key="9">
    <source>
        <dbReference type="EMBL" id="VFR00216.1"/>
    </source>
</evidence>
<dbReference type="SUPFAM" id="SSF90229">
    <property type="entry name" value="CCCH zinc finger"/>
    <property type="match status" value="1"/>
</dbReference>
<protein>
    <recommendedName>
        <fullName evidence="8">C3H1-type domain-containing protein</fullName>
    </recommendedName>
</protein>
<dbReference type="InterPro" id="IPR036855">
    <property type="entry name" value="Znf_CCCH_sf"/>
</dbReference>
<feature type="compositionally biased region" description="Polar residues" evidence="7">
    <location>
        <begin position="295"/>
        <end position="342"/>
    </location>
</feature>
<dbReference type="EMBL" id="OOIL02006685">
    <property type="protein sequence ID" value="VFR00216.1"/>
    <property type="molecule type" value="Genomic_DNA"/>
</dbReference>
<keyword evidence="2 6" id="KW-0479">Metal-binding</keyword>
<dbReference type="SMART" id="SM00356">
    <property type="entry name" value="ZnF_C3H1"/>
    <property type="match status" value="1"/>
</dbReference>
<evidence type="ECO:0000256" key="3">
    <source>
        <dbReference type="ARBA" id="ARBA00022771"/>
    </source>
</evidence>
<evidence type="ECO:0000256" key="5">
    <source>
        <dbReference type="ARBA" id="ARBA00023242"/>
    </source>
</evidence>
<dbReference type="Gene3D" id="4.10.1000.10">
    <property type="entry name" value="Zinc finger, CCCH-type"/>
    <property type="match status" value="1"/>
</dbReference>
<keyword evidence="5" id="KW-0539">Nucleus</keyword>
<dbReference type="InterPro" id="IPR000571">
    <property type="entry name" value="Znf_CCCH"/>
</dbReference>